<comment type="catalytic activity">
    <reaction evidence="1 10">
        <text>Transfers a segment of a (1-&gt;4)-alpha-D-glucan to a new position in an acceptor, which may be glucose or a (1-&gt;4)-alpha-D-glucan.</text>
        <dbReference type="EC" id="2.4.1.25"/>
    </reaction>
</comment>
<dbReference type="EMBL" id="JACHEO010000001">
    <property type="protein sequence ID" value="MBB5346699.1"/>
    <property type="molecule type" value="Genomic_DNA"/>
</dbReference>
<evidence type="ECO:0000256" key="2">
    <source>
        <dbReference type="ARBA" id="ARBA00005684"/>
    </source>
</evidence>
<evidence type="ECO:0000256" key="1">
    <source>
        <dbReference type="ARBA" id="ARBA00000439"/>
    </source>
</evidence>
<evidence type="ECO:0000256" key="8">
    <source>
        <dbReference type="ARBA" id="ARBA00031423"/>
    </source>
</evidence>
<dbReference type="GO" id="GO:0004134">
    <property type="term" value="F:4-alpha-glucanotransferase activity"/>
    <property type="evidence" value="ECO:0007669"/>
    <property type="project" value="UniProtKB-EC"/>
</dbReference>
<dbReference type="Gene3D" id="3.20.20.80">
    <property type="entry name" value="Glycosidases"/>
    <property type="match status" value="1"/>
</dbReference>
<keyword evidence="5 10" id="KW-0328">Glycosyltransferase</keyword>
<keyword evidence="12" id="KW-1185">Reference proteome</keyword>
<dbReference type="NCBIfam" id="NF011080">
    <property type="entry name" value="PRK14508.1-3"/>
    <property type="match status" value="1"/>
</dbReference>
<dbReference type="PANTHER" id="PTHR32438:SF5">
    <property type="entry name" value="4-ALPHA-GLUCANOTRANSFERASE DPE1, CHLOROPLASTIC_AMYLOPLASTIC"/>
    <property type="match status" value="1"/>
</dbReference>
<evidence type="ECO:0000256" key="3">
    <source>
        <dbReference type="ARBA" id="ARBA00012560"/>
    </source>
</evidence>
<dbReference type="InterPro" id="IPR017853">
    <property type="entry name" value="GH"/>
</dbReference>
<name>A0A840UZ23_9BACT</name>
<evidence type="ECO:0000256" key="9">
    <source>
        <dbReference type="ARBA" id="ARBA00031501"/>
    </source>
</evidence>
<evidence type="ECO:0000256" key="5">
    <source>
        <dbReference type="ARBA" id="ARBA00022676"/>
    </source>
</evidence>
<evidence type="ECO:0000256" key="6">
    <source>
        <dbReference type="ARBA" id="ARBA00022679"/>
    </source>
</evidence>
<dbReference type="Pfam" id="PF02446">
    <property type="entry name" value="Glyco_hydro_77"/>
    <property type="match status" value="1"/>
</dbReference>
<accession>A0A840UZ23</accession>
<dbReference type="EC" id="2.4.1.25" evidence="3 10"/>
<dbReference type="SUPFAM" id="SSF51445">
    <property type="entry name" value="(Trans)glycosidases"/>
    <property type="match status" value="1"/>
</dbReference>
<evidence type="ECO:0000256" key="4">
    <source>
        <dbReference type="ARBA" id="ARBA00020295"/>
    </source>
</evidence>
<keyword evidence="7 10" id="KW-0119">Carbohydrate metabolism</keyword>
<proteinExistence type="inferred from homology"/>
<dbReference type="NCBIfam" id="TIGR00217">
    <property type="entry name" value="malQ"/>
    <property type="match status" value="1"/>
</dbReference>
<protein>
    <recommendedName>
        <fullName evidence="4 10">4-alpha-glucanotransferase</fullName>
        <ecNumber evidence="3 10">2.4.1.25</ecNumber>
    </recommendedName>
    <alternativeName>
        <fullName evidence="8 10">Amylomaltase</fullName>
    </alternativeName>
    <alternativeName>
        <fullName evidence="9 10">Disproportionating enzyme</fullName>
    </alternativeName>
</protein>
<evidence type="ECO:0000256" key="10">
    <source>
        <dbReference type="RuleBase" id="RU361207"/>
    </source>
</evidence>
<dbReference type="PANTHER" id="PTHR32438">
    <property type="entry name" value="4-ALPHA-GLUCANOTRANSFERASE DPE1, CHLOROPLASTIC/AMYLOPLASTIC"/>
    <property type="match status" value="1"/>
</dbReference>
<evidence type="ECO:0000313" key="12">
    <source>
        <dbReference type="Proteomes" id="UP000539642"/>
    </source>
</evidence>
<evidence type="ECO:0000256" key="7">
    <source>
        <dbReference type="ARBA" id="ARBA00023277"/>
    </source>
</evidence>
<comment type="similarity">
    <text evidence="2 10">Belongs to the disproportionating enzyme family.</text>
</comment>
<dbReference type="InterPro" id="IPR003385">
    <property type="entry name" value="Glyco_hydro_77"/>
</dbReference>
<evidence type="ECO:0000313" key="11">
    <source>
        <dbReference type="EMBL" id="MBB5346699.1"/>
    </source>
</evidence>
<sequence length="511" mass="57886">MHSTQASRRASGILAHISSLPSPYGIGDIGPSSYAFLDFLLAAGQSCWQFLPTVPTNSLFDNSPYMSSSAFAGSPLLISPELLYAEGLISDHSLRHHPDFSPYSTDYAAVTDYKEELLTEACERFSGFDDNAFHHFTTSSPWLDDYALFMTLKEKFGNAGWFDWPSELARRDSAALAAFKHENMSRFQYFRFEQYEFFRQWRLLRQAAEKTGVRLFGDLPVYVGLDSVDVWTHQSIFALDERTLLPTHVAGVPPDYFSATGQRWGNPLYRWHTDDAATRKLLADWWTSRIAAIFSMVDMARIDHFRGFESYWSIPAACDTAVEGQWQRGPGKVFFDGIFERLGRLDIIAEDLGIITPEVLTLRDSLGFPGMKVLQFAFDGNPANSFLPYNYTTPNCVVYTGTHDNDTTVGWFLSDRVDDGMRREIKGHANRRLDDGSGIHEDLIYMAMASIGRLTILPLQDLLGFGSDCRMNTPGLANGNWRWRCAPEYLTPERAAFLNELTVRFGRERAR</sequence>
<dbReference type="Proteomes" id="UP000539642">
    <property type="component" value="Unassembled WGS sequence"/>
</dbReference>
<dbReference type="GO" id="GO:0005975">
    <property type="term" value="P:carbohydrate metabolic process"/>
    <property type="evidence" value="ECO:0007669"/>
    <property type="project" value="InterPro"/>
</dbReference>
<dbReference type="AlphaFoldDB" id="A0A840UZ23"/>
<keyword evidence="6 10" id="KW-0808">Transferase</keyword>
<organism evidence="11 12">
    <name type="scientific">Desulfoprunum benzoelyticum</name>
    <dbReference type="NCBI Taxonomy" id="1506996"/>
    <lineage>
        <taxon>Bacteria</taxon>
        <taxon>Pseudomonadati</taxon>
        <taxon>Thermodesulfobacteriota</taxon>
        <taxon>Desulfobulbia</taxon>
        <taxon>Desulfobulbales</taxon>
        <taxon>Desulfobulbaceae</taxon>
        <taxon>Desulfoprunum</taxon>
    </lineage>
</organism>
<reference evidence="11 12" key="1">
    <citation type="submission" date="2020-08" db="EMBL/GenBank/DDBJ databases">
        <title>Genomic Encyclopedia of Type Strains, Phase IV (KMG-IV): sequencing the most valuable type-strain genomes for metagenomic binning, comparative biology and taxonomic classification.</title>
        <authorList>
            <person name="Goeker M."/>
        </authorList>
    </citation>
    <scope>NUCLEOTIDE SEQUENCE [LARGE SCALE GENOMIC DNA]</scope>
    <source>
        <strain evidence="11 12">DSM 28570</strain>
    </source>
</reference>
<gene>
    <name evidence="11" type="ORF">HNQ81_000406</name>
</gene>
<comment type="caution">
    <text evidence="11">The sequence shown here is derived from an EMBL/GenBank/DDBJ whole genome shotgun (WGS) entry which is preliminary data.</text>
</comment>
<dbReference type="RefSeq" id="WP_183347776.1">
    <property type="nucleotide sequence ID" value="NZ_JACHEO010000001.1"/>
</dbReference>